<name>A0A6N8DTD3_RHOAC</name>
<comment type="caution">
    <text evidence="1">The sequence shown here is derived from an EMBL/GenBank/DDBJ whole genome shotgun (WGS) entry which is preliminary data.</text>
</comment>
<protein>
    <submittedName>
        <fullName evidence="1">DUF3775 domain-containing protein</fullName>
    </submittedName>
</protein>
<evidence type="ECO:0000313" key="2">
    <source>
        <dbReference type="Proteomes" id="UP000439113"/>
    </source>
</evidence>
<dbReference type="EMBL" id="WNKS01000022">
    <property type="protein sequence ID" value="MTV32815.1"/>
    <property type="molecule type" value="Genomic_DNA"/>
</dbReference>
<reference evidence="1 2" key="1">
    <citation type="submission" date="2019-11" db="EMBL/GenBank/DDBJ databases">
        <title>Whole-genome sequence of a Rhodoblastus acidophilus DSM 142.</title>
        <authorList>
            <person name="Kyndt J.A."/>
            <person name="Meyer T.E."/>
        </authorList>
    </citation>
    <scope>NUCLEOTIDE SEQUENCE [LARGE SCALE GENOMIC DNA]</scope>
    <source>
        <strain evidence="1 2">DSM 142</strain>
    </source>
</reference>
<accession>A0A6N8DTD3</accession>
<dbReference type="AlphaFoldDB" id="A0A6N8DTD3"/>
<dbReference type="OrthoDB" id="5641374at2"/>
<dbReference type="Pfam" id="PF12616">
    <property type="entry name" value="DUF3775"/>
    <property type="match status" value="1"/>
</dbReference>
<dbReference type="Proteomes" id="UP000439113">
    <property type="component" value="Unassembled WGS sequence"/>
</dbReference>
<gene>
    <name evidence="1" type="ORF">GJ654_17675</name>
</gene>
<dbReference type="InterPro" id="IPR022254">
    <property type="entry name" value="DUF3775"/>
</dbReference>
<proteinExistence type="predicted"/>
<organism evidence="1 2">
    <name type="scientific">Rhodoblastus acidophilus</name>
    <name type="common">Rhodopseudomonas acidophila</name>
    <dbReference type="NCBI Taxonomy" id="1074"/>
    <lineage>
        <taxon>Bacteria</taxon>
        <taxon>Pseudomonadati</taxon>
        <taxon>Pseudomonadota</taxon>
        <taxon>Alphaproteobacteria</taxon>
        <taxon>Hyphomicrobiales</taxon>
        <taxon>Rhodoblastaceae</taxon>
        <taxon>Rhodoblastus</taxon>
    </lineage>
</organism>
<evidence type="ECO:0000313" key="1">
    <source>
        <dbReference type="EMBL" id="MTV32815.1"/>
    </source>
</evidence>
<sequence length="136" mass="14693">MPEISTDKVCFVVTKSRELLAEDVGAQCDSSNATDDGFSSVLTDAGDRPARLELVAFIDALDSDERDALVALVLIGRGDFERSDWRAAVKSAGERRDGGATNYLMGTPLLPDYLEDALSAFDQSCRGFEEREAPGI</sequence>